<proteinExistence type="predicted"/>
<dbReference type="PANTHER" id="PTHR40265">
    <property type="entry name" value="BLL2707 PROTEIN"/>
    <property type="match status" value="1"/>
</dbReference>
<dbReference type="Proteomes" id="UP000234881">
    <property type="component" value="Unassembled WGS sequence"/>
</dbReference>
<dbReference type="SUPFAM" id="SSF54593">
    <property type="entry name" value="Glyoxalase/Bleomycin resistance protein/Dihydroxybiphenyl dioxygenase"/>
    <property type="match status" value="1"/>
</dbReference>
<dbReference type="InterPro" id="IPR025870">
    <property type="entry name" value="Glyoxalase-like_dom"/>
</dbReference>
<keyword evidence="3" id="KW-1185">Reference proteome</keyword>
<dbReference type="Pfam" id="PF13468">
    <property type="entry name" value="Glyoxalase_3"/>
    <property type="match status" value="1"/>
</dbReference>
<comment type="caution">
    <text evidence="2">The sequence shown here is derived from an EMBL/GenBank/DDBJ whole genome shotgun (WGS) entry which is preliminary data.</text>
</comment>
<gene>
    <name evidence="2" type="ORF">C0081_09635</name>
</gene>
<dbReference type="PANTHER" id="PTHR40265:SF1">
    <property type="entry name" value="GLYOXALASE-LIKE DOMAIN-CONTAINING PROTEIN"/>
    <property type="match status" value="1"/>
</dbReference>
<accession>A0A2N5XST7</accession>
<name>A0A2N5XST7_9HYPH</name>
<feature type="domain" description="Glyoxalase-like" evidence="1">
    <location>
        <begin position="5"/>
        <end position="190"/>
    </location>
</feature>
<reference evidence="2 3" key="1">
    <citation type="submission" date="2018-01" db="EMBL/GenBank/DDBJ databases">
        <title>The draft genome sequence of Cohaesibacter sp. H1304.</title>
        <authorList>
            <person name="Wang N.-N."/>
            <person name="Du Z.-J."/>
        </authorList>
    </citation>
    <scope>NUCLEOTIDE SEQUENCE [LARGE SCALE GENOMIC DNA]</scope>
    <source>
        <strain evidence="2 3">H1304</strain>
    </source>
</reference>
<protein>
    <submittedName>
        <fullName evidence="2">VOC family protein</fullName>
    </submittedName>
</protein>
<dbReference type="EMBL" id="PKUQ01000016">
    <property type="protein sequence ID" value="PLW77564.1"/>
    <property type="molecule type" value="Genomic_DNA"/>
</dbReference>
<sequence length="289" mass="32277">MLRGVDHIVLAVSDLDAARTLYEALGFIVTPTAYHPFGTKNALVQLDGAFLELLAVHDESLMPEPREGSFSFARFNQSFLHDRQGASMLVLKSDNVARDLVIFNELELETYPPFDFEREAEQPDGSKKTVSFSNGFLHHPLMKHTGFFVCHHRHDPEHFWKPDYQYHANGAQRLESVLFLADNPSDHHEFLGGFSGQRIMRSTSAGVVVDTGHGLLEVLTPSAAKVFYDLDVPTNMPLEGGIAALNISVDLQKTEELLAAAQIDYFRHNDLLVVQPETLFGCGLLMRAK</sequence>
<dbReference type="InterPro" id="IPR029068">
    <property type="entry name" value="Glyas_Bleomycin-R_OHBP_Dase"/>
</dbReference>
<dbReference type="Gene3D" id="3.10.180.10">
    <property type="entry name" value="2,3-Dihydroxybiphenyl 1,2-Dioxygenase, domain 1"/>
    <property type="match status" value="1"/>
</dbReference>
<organism evidence="2 3">
    <name type="scientific">Cohaesibacter celericrescens</name>
    <dbReference type="NCBI Taxonomy" id="2067669"/>
    <lineage>
        <taxon>Bacteria</taxon>
        <taxon>Pseudomonadati</taxon>
        <taxon>Pseudomonadota</taxon>
        <taxon>Alphaproteobacteria</taxon>
        <taxon>Hyphomicrobiales</taxon>
        <taxon>Cohaesibacteraceae</taxon>
    </lineage>
</organism>
<dbReference type="OrthoDB" id="9812467at2"/>
<evidence type="ECO:0000259" key="1">
    <source>
        <dbReference type="Pfam" id="PF13468"/>
    </source>
</evidence>
<evidence type="ECO:0000313" key="3">
    <source>
        <dbReference type="Proteomes" id="UP000234881"/>
    </source>
</evidence>
<evidence type="ECO:0000313" key="2">
    <source>
        <dbReference type="EMBL" id="PLW77564.1"/>
    </source>
</evidence>
<dbReference type="AlphaFoldDB" id="A0A2N5XST7"/>
<dbReference type="RefSeq" id="WP_101533581.1">
    <property type="nucleotide sequence ID" value="NZ_PKUQ01000016.1"/>
</dbReference>